<evidence type="ECO:0000313" key="2">
    <source>
        <dbReference type="Proteomes" id="UP000757540"/>
    </source>
</evidence>
<organism evidence="1 2">
    <name type="scientific">Isoptericola halotolerans</name>
    <dbReference type="NCBI Taxonomy" id="300560"/>
    <lineage>
        <taxon>Bacteria</taxon>
        <taxon>Bacillati</taxon>
        <taxon>Actinomycetota</taxon>
        <taxon>Actinomycetes</taxon>
        <taxon>Micrococcales</taxon>
        <taxon>Promicromonosporaceae</taxon>
        <taxon>Isoptericola</taxon>
    </lineage>
</organism>
<protein>
    <submittedName>
        <fullName evidence="1">Uncharacterized protein</fullName>
    </submittedName>
</protein>
<comment type="caution">
    <text evidence="1">The sequence shown here is derived from an EMBL/GenBank/DDBJ whole genome shotgun (WGS) entry which is preliminary data.</text>
</comment>
<proteinExistence type="predicted"/>
<keyword evidence="2" id="KW-1185">Reference proteome</keyword>
<sequence length="148" mass="15561">MATLAETMQGERMARVALSMFAEPNDATTGCVLAHVSGIETLQLTESDHPVPGLARADALMWRERLAARITFDLPGRVAEALDGEFGSRGSQASHEFDGSHVNLRLIASASMAPACSMSVVPVPDRVTLVLESRSGAGSSSIARPRAG</sequence>
<dbReference type="Proteomes" id="UP000757540">
    <property type="component" value="Unassembled WGS sequence"/>
</dbReference>
<accession>A0ABX2A7B1</accession>
<gene>
    <name evidence="1" type="ORF">HDG69_003347</name>
</gene>
<dbReference type="EMBL" id="JABEZU010000004">
    <property type="protein sequence ID" value="NOV98752.1"/>
    <property type="molecule type" value="Genomic_DNA"/>
</dbReference>
<reference evidence="1 2" key="1">
    <citation type="submission" date="2020-05" db="EMBL/GenBank/DDBJ databases">
        <title>Genomic Encyclopedia of Type Strains, Phase III (KMG-III): the genomes of soil and plant-associated and newly described type strains.</title>
        <authorList>
            <person name="Whitman W."/>
        </authorList>
    </citation>
    <scope>NUCLEOTIDE SEQUENCE [LARGE SCALE GENOMIC DNA]</scope>
    <source>
        <strain evidence="1 2">KCTC 19046</strain>
    </source>
</reference>
<name>A0ABX2A7B1_9MICO</name>
<evidence type="ECO:0000313" key="1">
    <source>
        <dbReference type="EMBL" id="NOV98752.1"/>
    </source>
</evidence>